<dbReference type="SMART" id="SM01300">
    <property type="entry name" value="PEHE"/>
    <property type="match status" value="1"/>
</dbReference>
<evidence type="ECO:0000313" key="4">
    <source>
        <dbReference type="Proteomes" id="UP000566440"/>
    </source>
</evidence>
<feature type="region of interest" description="Disordered" evidence="1">
    <location>
        <begin position="953"/>
        <end position="1004"/>
    </location>
</feature>
<feature type="compositionally biased region" description="Basic and acidic residues" evidence="1">
    <location>
        <begin position="868"/>
        <end position="883"/>
    </location>
</feature>
<feature type="non-terminal residue" evidence="3">
    <location>
        <position position="1004"/>
    </location>
</feature>
<dbReference type="Proteomes" id="UP000566440">
    <property type="component" value="Unassembled WGS sequence"/>
</dbReference>
<feature type="region of interest" description="Disordered" evidence="1">
    <location>
        <begin position="749"/>
        <end position="771"/>
    </location>
</feature>
<dbReference type="InterPro" id="IPR029332">
    <property type="entry name" value="PEHE_dom"/>
</dbReference>
<dbReference type="Pfam" id="PF15275">
    <property type="entry name" value="PEHE"/>
    <property type="match status" value="1"/>
</dbReference>
<feature type="region of interest" description="Disordered" evidence="1">
    <location>
        <begin position="860"/>
        <end position="883"/>
    </location>
</feature>
<dbReference type="Gene3D" id="6.10.250.3170">
    <property type="match status" value="1"/>
</dbReference>
<feature type="region of interest" description="Disordered" evidence="1">
    <location>
        <begin position="122"/>
        <end position="148"/>
    </location>
</feature>
<evidence type="ECO:0000256" key="1">
    <source>
        <dbReference type="SAM" id="MobiDB-lite"/>
    </source>
</evidence>
<dbReference type="PANTHER" id="PTHR22443">
    <property type="entry name" value="NON-SPECIFIC LETHAL 1, ISOFORM M"/>
    <property type="match status" value="1"/>
</dbReference>
<dbReference type="GO" id="GO:0035035">
    <property type="term" value="F:histone acetyltransferase binding"/>
    <property type="evidence" value="ECO:0007669"/>
    <property type="project" value="TreeGrafter"/>
</dbReference>
<gene>
    <name evidence="3" type="primary">Kansl1l</name>
    <name evidence="3" type="ORF">GALDEA_R08530</name>
</gene>
<comment type="caution">
    <text evidence="3">The sequence shown here is derived from an EMBL/GenBank/DDBJ whole genome shotgun (WGS) entry which is preliminary data.</text>
</comment>
<dbReference type="InterPro" id="IPR026180">
    <property type="entry name" value="NSL1"/>
</dbReference>
<keyword evidence="4" id="KW-1185">Reference proteome</keyword>
<sequence>MTPALREAATKGHGIYLSPSLSSRAMESDTALCMENSRAVEEKIKEDSIAQITCSVLAFPTAEPNLRNDIFSVQHFGSPPSSKHYQSVLLMSTNSAFSNKTSKQMKAGEPDCSKMRNTLHNGADTSFGQISHSEPEEQVKEETFSETTSPNFAEMQRLLYSKVSESSNAEEMQLLKGKLYKKNGVLGRALEVCTETIKGDLLHQILHGSSEGILSCTREEVYARLLQCVTKQQMEISRAKRTQKRLQMLLAKHVIKHCDQQLKCFVKHQLQRMKVFHEPTRLLSRSSLRCTEGWPENNAATLESSLSADVQNGVSVAPGEVRGFALSTGGLLSRVEKDLDSDATCSSSDEDGEEQTVRTAVEASYTSEWKWLADRARIGSRWTWLQAQISELEYKIQQLTDLHRQIRATKGMVIVEEFPFPKDILKKQIQLTDQEALLNATGNLQAAIEGQDSLPEHDFEMSPSSPTLLLRNIEKQSAQLSEIISNLIAPLNLSPASSSLSPKTCRHRQLVNGISFRASDNREVSPSSSWLLHPQHIKKRRRDRTRLRSLSMTNVSTAARTRPLHSFRKRKLYRMHGDCYWNQQTSPSRDASLPCKTQLRYMVAASSLSSSEHSTESKILDYVQELDSSFHPVLSFPSDIPLHIYFETLLRKHDIKGEPVDTSSLGVEFKASPDNDCNQHNVSVKQWSSGCLANSKSHSVSGTSDQLSEGRKKRHLSETAVGEHHAGCEAFSFQHAEPESQSALAAVTNASAMSKPTHSTSQHNSRRRLRSESSYDIDNIVIPMSLVAPSKLEKLQYKEILTPSWRVVEYQPLEKSHTDEEEVEDLSDEAFASRHKKYEERERARWSLWEQSRWPRRNSRQVSYSKSAEGRHGQDSVQKDHHGSSCASLHCAAEPVPDVTLEAHSSVCSGTAQLCRESQEVKSGLWEHRVFPLKDEEVEALLGQDQITNQTEMSSAALPSDSHCTSCTPIGLPDNGHPPTKQPTEEAEDCENISLGINSTRKQR</sequence>
<feature type="compositionally biased region" description="Polar residues" evidence="1">
    <location>
        <begin position="749"/>
        <end position="763"/>
    </location>
</feature>
<dbReference type="OrthoDB" id="6022640at2759"/>
<feature type="non-terminal residue" evidence="3">
    <location>
        <position position="1"/>
    </location>
</feature>
<dbReference type="AlphaFoldDB" id="A0A7K9T6V6"/>
<dbReference type="GO" id="GO:0044545">
    <property type="term" value="C:NSL complex"/>
    <property type="evidence" value="ECO:0007669"/>
    <property type="project" value="TreeGrafter"/>
</dbReference>
<name>A0A7K9T6V6_9PICI</name>
<feature type="compositionally biased region" description="Polar residues" evidence="1">
    <location>
        <begin position="122"/>
        <end position="132"/>
    </location>
</feature>
<dbReference type="PANTHER" id="PTHR22443:SF16">
    <property type="entry name" value="KAT8 REGULATORY NSL COMPLEX SUBUNIT 1-LIKE PROTEIN"/>
    <property type="match status" value="1"/>
</dbReference>
<evidence type="ECO:0000313" key="3">
    <source>
        <dbReference type="EMBL" id="NXI44255.1"/>
    </source>
</evidence>
<proteinExistence type="predicted"/>
<accession>A0A7K9T6V6</accession>
<feature type="compositionally biased region" description="Polar residues" evidence="1">
    <location>
        <begin position="995"/>
        <end position="1004"/>
    </location>
</feature>
<dbReference type="EMBL" id="VWZX01007861">
    <property type="protein sequence ID" value="NXI44255.1"/>
    <property type="molecule type" value="Genomic_DNA"/>
</dbReference>
<feature type="compositionally biased region" description="Basic and acidic residues" evidence="1">
    <location>
        <begin position="133"/>
        <end position="143"/>
    </location>
</feature>
<protein>
    <submittedName>
        <fullName evidence="3">KAL1L protein</fullName>
    </submittedName>
</protein>
<organism evidence="3 4">
    <name type="scientific">Galbula dea</name>
    <dbReference type="NCBI Taxonomy" id="1109041"/>
    <lineage>
        <taxon>Eukaryota</taxon>
        <taxon>Metazoa</taxon>
        <taxon>Chordata</taxon>
        <taxon>Craniata</taxon>
        <taxon>Vertebrata</taxon>
        <taxon>Euteleostomi</taxon>
        <taxon>Archelosauria</taxon>
        <taxon>Archosauria</taxon>
        <taxon>Dinosauria</taxon>
        <taxon>Saurischia</taxon>
        <taxon>Theropoda</taxon>
        <taxon>Coelurosauria</taxon>
        <taxon>Aves</taxon>
        <taxon>Neognathae</taxon>
        <taxon>Neoaves</taxon>
        <taxon>Telluraves</taxon>
        <taxon>Coraciimorphae</taxon>
        <taxon>Piciformes</taxon>
        <taxon>Galbulidae</taxon>
        <taxon>Galbula</taxon>
    </lineage>
</organism>
<dbReference type="PROSITE" id="PS52052">
    <property type="entry name" value="PEHE"/>
    <property type="match status" value="1"/>
</dbReference>
<feature type="domain" description="PEHE" evidence="2">
    <location>
        <begin position="799"/>
        <end position="926"/>
    </location>
</feature>
<reference evidence="3 4" key="1">
    <citation type="submission" date="2019-09" db="EMBL/GenBank/DDBJ databases">
        <title>Bird 10,000 Genomes (B10K) Project - Family phase.</title>
        <authorList>
            <person name="Zhang G."/>
        </authorList>
    </citation>
    <scope>NUCLEOTIDE SEQUENCE [LARGE SCALE GENOMIC DNA]</scope>
    <source>
        <strain evidence="3">B10K-DU-001-62</strain>
        <tissue evidence="3">Muscle</tissue>
    </source>
</reference>
<evidence type="ECO:0000259" key="2">
    <source>
        <dbReference type="PROSITE" id="PS52052"/>
    </source>
</evidence>